<protein>
    <submittedName>
        <fullName evidence="1">Uncharacterized protein</fullName>
    </submittedName>
</protein>
<reference evidence="1" key="2">
    <citation type="submission" date="2022-04" db="EMBL/GenBank/DDBJ databases">
        <authorList>
            <person name="Fokt H."/>
            <person name="Baines J."/>
        </authorList>
    </citation>
    <scope>NUCLEOTIDE SEQUENCE</scope>
    <source>
        <strain evidence="1">KH365_2</strain>
    </source>
</reference>
<name>A0A9X2NN57_9BACE</name>
<evidence type="ECO:0000313" key="1">
    <source>
        <dbReference type="EMBL" id="MCR6503224.1"/>
    </source>
</evidence>
<evidence type="ECO:0000313" key="2">
    <source>
        <dbReference type="Proteomes" id="UP001143192"/>
    </source>
</evidence>
<dbReference type="EMBL" id="JAMZED010000001">
    <property type="protein sequence ID" value="MCR6503224.1"/>
    <property type="molecule type" value="Genomic_DNA"/>
</dbReference>
<dbReference type="AlphaFoldDB" id="A0A9X2NN57"/>
<reference evidence="1" key="1">
    <citation type="journal article" date="2022" name="Arch. Microbiol.">
        <title>Bacteroides muris sp. nov. isolated from the cecum of wild-derived house mice.</title>
        <authorList>
            <person name="Fokt H."/>
            <person name="Unni R."/>
            <person name="Repnik U."/>
            <person name="Schmitz R.A."/>
            <person name="Bramkamp M."/>
            <person name="Baines J.F."/>
            <person name="Unterweger D."/>
        </authorList>
    </citation>
    <scope>NUCLEOTIDE SEQUENCE</scope>
    <source>
        <strain evidence="1">KH365_2</strain>
    </source>
</reference>
<keyword evidence="2" id="KW-1185">Reference proteome</keyword>
<gene>
    <name evidence="1" type="ORF">M1B79_00695</name>
</gene>
<proteinExistence type="predicted"/>
<dbReference type="Proteomes" id="UP001143192">
    <property type="component" value="Unassembled WGS sequence"/>
</dbReference>
<comment type="caution">
    <text evidence="1">The sequence shown here is derived from an EMBL/GenBank/DDBJ whole genome shotgun (WGS) entry which is preliminary data.</text>
</comment>
<organism evidence="1 2">
    <name type="scientific">Bacteroides muris</name>
    <name type="common">ex Fokt et al. 2023</name>
    <dbReference type="NCBI Taxonomy" id="2937417"/>
    <lineage>
        <taxon>Bacteria</taxon>
        <taxon>Pseudomonadati</taxon>
        <taxon>Bacteroidota</taxon>
        <taxon>Bacteroidia</taxon>
        <taxon>Bacteroidales</taxon>
        <taxon>Bacteroidaceae</taxon>
        <taxon>Bacteroides</taxon>
    </lineage>
</organism>
<accession>A0A9X2NN57</accession>
<sequence length="53" mass="5950">MNNAFQKKMKDVEDCCDSEFDKLSICSVHGREPAGVKVRWYGCAPPMTPADSR</sequence>
<dbReference type="RefSeq" id="WP_168354341.1">
    <property type="nucleotide sequence ID" value="NZ_JAMZED010000001.1"/>
</dbReference>